<dbReference type="STRING" id="205130.ENSMAMP00000032629"/>
<feature type="coiled-coil region" evidence="3">
    <location>
        <begin position="278"/>
        <end position="379"/>
    </location>
</feature>
<evidence type="ECO:0000313" key="7">
    <source>
        <dbReference type="Proteomes" id="UP000261640"/>
    </source>
</evidence>
<dbReference type="InterPro" id="IPR002957">
    <property type="entry name" value="Keratin_I"/>
</dbReference>
<name>A0A3Q3NIG9_9TELE</name>
<protein>
    <submittedName>
        <fullName evidence="6">Keratin, type I cytoskeletal 18-like</fullName>
    </submittedName>
</protein>
<dbReference type="InterPro" id="IPR039008">
    <property type="entry name" value="IF_rod_dom"/>
</dbReference>
<dbReference type="GO" id="GO:0005882">
    <property type="term" value="C:intermediate filament"/>
    <property type="evidence" value="ECO:0007669"/>
    <property type="project" value="UniProtKB-KW"/>
</dbReference>
<dbReference type="PANTHER" id="PTHR23239">
    <property type="entry name" value="INTERMEDIATE FILAMENT"/>
    <property type="match status" value="1"/>
</dbReference>
<dbReference type="PANTHER" id="PTHR23239:SF358">
    <property type="entry name" value="KERATIN, TYPE I CYTOSKELETAL 18"/>
    <property type="match status" value="1"/>
</dbReference>
<keyword evidence="2 3" id="KW-0175">Coiled coil</keyword>
<dbReference type="RefSeq" id="XP_026158007.1">
    <property type="nucleotide sequence ID" value="XM_026302222.2"/>
</dbReference>
<dbReference type="Proteomes" id="UP000261640">
    <property type="component" value="Unplaced"/>
</dbReference>
<evidence type="ECO:0000256" key="3">
    <source>
        <dbReference type="SAM" id="Coils"/>
    </source>
</evidence>
<dbReference type="SUPFAM" id="SSF64593">
    <property type="entry name" value="Intermediate filament protein, coiled coil region"/>
    <property type="match status" value="1"/>
</dbReference>
<dbReference type="SMART" id="SM01391">
    <property type="entry name" value="Filament"/>
    <property type="match status" value="1"/>
</dbReference>
<dbReference type="Gene3D" id="1.20.5.500">
    <property type="entry name" value="Single helix bin"/>
    <property type="match status" value="1"/>
</dbReference>
<organism evidence="6 7">
    <name type="scientific">Mastacembelus armatus</name>
    <name type="common">zig-zag eel</name>
    <dbReference type="NCBI Taxonomy" id="205130"/>
    <lineage>
        <taxon>Eukaryota</taxon>
        <taxon>Metazoa</taxon>
        <taxon>Chordata</taxon>
        <taxon>Craniata</taxon>
        <taxon>Vertebrata</taxon>
        <taxon>Euteleostomi</taxon>
        <taxon>Actinopterygii</taxon>
        <taxon>Neopterygii</taxon>
        <taxon>Teleostei</taxon>
        <taxon>Neoteleostei</taxon>
        <taxon>Acanthomorphata</taxon>
        <taxon>Anabantaria</taxon>
        <taxon>Synbranchiformes</taxon>
        <taxon>Mastacembelidae</taxon>
        <taxon>Mastacembelus</taxon>
    </lineage>
</organism>
<dbReference type="GeneTree" id="ENSGT00940000153309"/>
<evidence type="ECO:0000259" key="5">
    <source>
        <dbReference type="PROSITE" id="PS51842"/>
    </source>
</evidence>
<feature type="region of interest" description="Disordered" evidence="4">
    <location>
        <begin position="1"/>
        <end position="66"/>
    </location>
</feature>
<dbReference type="GO" id="GO:0005198">
    <property type="term" value="F:structural molecule activity"/>
    <property type="evidence" value="ECO:0007669"/>
    <property type="project" value="InterPro"/>
</dbReference>
<dbReference type="Pfam" id="PF00038">
    <property type="entry name" value="Filament"/>
    <property type="match status" value="1"/>
</dbReference>
<dbReference type="AlphaFoldDB" id="A0A3Q3NIG9"/>
<reference evidence="6" key="1">
    <citation type="submission" date="2025-08" db="UniProtKB">
        <authorList>
            <consortium name="Ensembl"/>
        </authorList>
    </citation>
    <scope>IDENTIFICATION</scope>
</reference>
<dbReference type="Ensembl" id="ENSMAMT00000033478.2">
    <property type="protein sequence ID" value="ENSMAMP00000032629.1"/>
    <property type="gene ID" value="ENSMAMG00000021959.2"/>
</dbReference>
<reference evidence="6" key="2">
    <citation type="submission" date="2025-09" db="UniProtKB">
        <authorList>
            <consortium name="Ensembl"/>
        </authorList>
    </citation>
    <scope>IDENTIFICATION</scope>
</reference>
<evidence type="ECO:0000256" key="2">
    <source>
        <dbReference type="ARBA" id="ARBA00023054"/>
    </source>
</evidence>
<evidence type="ECO:0000256" key="4">
    <source>
        <dbReference type="SAM" id="MobiDB-lite"/>
    </source>
</evidence>
<sequence length="379" mass="43975">MPSNSAATVYGGARSSRPSVANLEGLRNVLRNETERDSPSAPLFEPANQSLAPDPLGVPQDDGQKMRGLNTRLSEYLRRVKQLQEENDNLQKQIDDILAKRKIPEGRKWDEMEKPLDELIKQIKDITMDNASLLLKIENTKLINEDWKKKLDNEKKAIDELEKELDDWKKTMEDTKLNCEHTKKEIELVKEELDRLKQEHKDDVVDLREKITSSEVKVEIDSQNSNLPEIVSKIRQRYEMVAEKNLKETEEWYQSKFETIKVAEAQNTEAVESGKAELKDLSKKSQTLATKIQSLQSTLRNLEDVLENNKLECGQRLGPFNRKIEDLQRELEKMRSQVEQQVETNRNLLGVKMKLEEEINKYRQLMQEMSTEADRLTNG</sequence>
<keyword evidence="1" id="KW-0403">Intermediate filament</keyword>
<dbReference type="Gene3D" id="1.20.5.170">
    <property type="match status" value="1"/>
</dbReference>
<evidence type="ECO:0000313" key="6">
    <source>
        <dbReference type="Ensembl" id="ENSMAMP00000032629.1"/>
    </source>
</evidence>
<feature type="coiled-coil region" evidence="3">
    <location>
        <begin position="137"/>
        <end position="210"/>
    </location>
</feature>
<feature type="domain" description="IF rod" evidence="5">
    <location>
        <begin position="62"/>
        <end position="373"/>
    </location>
</feature>
<feature type="coiled-coil region" evidence="3">
    <location>
        <begin position="66"/>
        <end position="100"/>
    </location>
</feature>
<dbReference type="PROSITE" id="PS51842">
    <property type="entry name" value="IF_ROD_2"/>
    <property type="match status" value="1"/>
</dbReference>
<proteinExistence type="predicted"/>
<evidence type="ECO:0000256" key="1">
    <source>
        <dbReference type="ARBA" id="ARBA00022754"/>
    </source>
</evidence>
<dbReference type="Gene3D" id="1.20.5.1160">
    <property type="entry name" value="Vasodilator-stimulated phosphoprotein"/>
    <property type="match status" value="1"/>
</dbReference>
<dbReference type="InParanoid" id="A0A3Q3NIG9"/>
<dbReference type="GeneID" id="113127542"/>
<keyword evidence="7" id="KW-1185">Reference proteome</keyword>
<accession>A0A3Q3NIG9</accession>